<name>A0A3N4HHP2_ASCIM</name>
<evidence type="ECO:0000256" key="1">
    <source>
        <dbReference type="SAM" id="MobiDB-lite"/>
    </source>
</evidence>
<dbReference type="Proteomes" id="UP000275078">
    <property type="component" value="Unassembled WGS sequence"/>
</dbReference>
<feature type="compositionally biased region" description="Polar residues" evidence="1">
    <location>
        <begin position="167"/>
        <end position="176"/>
    </location>
</feature>
<feature type="region of interest" description="Disordered" evidence="1">
    <location>
        <begin position="167"/>
        <end position="202"/>
    </location>
</feature>
<gene>
    <name evidence="2" type="ORF">BJ508DRAFT_334938</name>
</gene>
<accession>A0A3N4HHP2</accession>
<evidence type="ECO:0000313" key="3">
    <source>
        <dbReference type="Proteomes" id="UP000275078"/>
    </source>
</evidence>
<reference evidence="2 3" key="1">
    <citation type="journal article" date="2018" name="Nat. Ecol. Evol.">
        <title>Pezizomycetes genomes reveal the molecular basis of ectomycorrhizal truffle lifestyle.</title>
        <authorList>
            <person name="Murat C."/>
            <person name="Payen T."/>
            <person name="Noel B."/>
            <person name="Kuo A."/>
            <person name="Morin E."/>
            <person name="Chen J."/>
            <person name="Kohler A."/>
            <person name="Krizsan K."/>
            <person name="Balestrini R."/>
            <person name="Da Silva C."/>
            <person name="Montanini B."/>
            <person name="Hainaut M."/>
            <person name="Levati E."/>
            <person name="Barry K.W."/>
            <person name="Belfiori B."/>
            <person name="Cichocki N."/>
            <person name="Clum A."/>
            <person name="Dockter R.B."/>
            <person name="Fauchery L."/>
            <person name="Guy J."/>
            <person name="Iotti M."/>
            <person name="Le Tacon F."/>
            <person name="Lindquist E.A."/>
            <person name="Lipzen A."/>
            <person name="Malagnac F."/>
            <person name="Mello A."/>
            <person name="Molinier V."/>
            <person name="Miyauchi S."/>
            <person name="Poulain J."/>
            <person name="Riccioni C."/>
            <person name="Rubini A."/>
            <person name="Sitrit Y."/>
            <person name="Splivallo R."/>
            <person name="Traeger S."/>
            <person name="Wang M."/>
            <person name="Zifcakova L."/>
            <person name="Wipf D."/>
            <person name="Zambonelli A."/>
            <person name="Paolocci F."/>
            <person name="Nowrousian M."/>
            <person name="Ottonello S."/>
            <person name="Baldrian P."/>
            <person name="Spatafora J.W."/>
            <person name="Henrissat B."/>
            <person name="Nagy L.G."/>
            <person name="Aury J.M."/>
            <person name="Wincker P."/>
            <person name="Grigoriev I.V."/>
            <person name="Bonfante P."/>
            <person name="Martin F.M."/>
        </authorList>
    </citation>
    <scope>NUCLEOTIDE SEQUENCE [LARGE SCALE GENOMIC DNA]</scope>
    <source>
        <strain evidence="2 3">RN42</strain>
    </source>
</reference>
<feature type="region of interest" description="Disordered" evidence="1">
    <location>
        <begin position="1"/>
        <end position="32"/>
    </location>
</feature>
<dbReference type="AlphaFoldDB" id="A0A3N4HHP2"/>
<feature type="compositionally biased region" description="Basic and acidic residues" evidence="1">
    <location>
        <begin position="7"/>
        <end position="32"/>
    </location>
</feature>
<evidence type="ECO:0000313" key="2">
    <source>
        <dbReference type="EMBL" id="RPA72546.1"/>
    </source>
</evidence>
<sequence>MGPKKAGRQERRPRADNRIREPPPTKAKRLETELQQPVSCDCSYYGPVYGTHIVRTRVELEKHRNWIATQTEREEVRRAKHQEDVRRGMLPTVDEEAGDDFEYDIQADPDHRHAVTPTSVTDPAEQAELEDIITSVPRRNPDPLLPSLAPRQSSGLVVPAVRDLTNASIGSSQQQANKRRRTGQSNQSNPQDHEPESTSRDASVQRLLDDFTPILTVSIDELLRQERGEDIDELIDELANEYGVGVGVEDPEGIVQYRPYSTAGHGL</sequence>
<dbReference type="EMBL" id="ML119857">
    <property type="protein sequence ID" value="RPA72546.1"/>
    <property type="molecule type" value="Genomic_DNA"/>
</dbReference>
<keyword evidence="3" id="KW-1185">Reference proteome</keyword>
<protein>
    <submittedName>
        <fullName evidence="2">Uncharacterized protein</fullName>
    </submittedName>
</protein>
<organism evidence="2 3">
    <name type="scientific">Ascobolus immersus RN42</name>
    <dbReference type="NCBI Taxonomy" id="1160509"/>
    <lineage>
        <taxon>Eukaryota</taxon>
        <taxon>Fungi</taxon>
        <taxon>Dikarya</taxon>
        <taxon>Ascomycota</taxon>
        <taxon>Pezizomycotina</taxon>
        <taxon>Pezizomycetes</taxon>
        <taxon>Pezizales</taxon>
        <taxon>Ascobolaceae</taxon>
        <taxon>Ascobolus</taxon>
    </lineage>
</organism>
<proteinExistence type="predicted"/>